<accession>A0ABQ5U183</accession>
<evidence type="ECO:0000313" key="1">
    <source>
        <dbReference type="EMBL" id="GLQ05588.1"/>
    </source>
</evidence>
<gene>
    <name evidence="1" type="ORF">GCM10007924_08090</name>
</gene>
<proteinExistence type="predicted"/>
<evidence type="ECO:0008006" key="3">
    <source>
        <dbReference type="Google" id="ProtNLM"/>
    </source>
</evidence>
<protein>
    <recommendedName>
        <fullName evidence="3">Flagellar FlaF family protein</fullName>
    </recommendedName>
</protein>
<evidence type="ECO:0000313" key="2">
    <source>
        <dbReference type="Proteomes" id="UP001161409"/>
    </source>
</evidence>
<comment type="caution">
    <text evidence="1">The sequence shown here is derived from an EMBL/GenBank/DDBJ whole genome shotgun (WGS) entry which is preliminary data.</text>
</comment>
<dbReference type="Pfam" id="PF07309">
    <property type="entry name" value="FlaF"/>
    <property type="match status" value="1"/>
</dbReference>
<dbReference type="InterPro" id="IPR010845">
    <property type="entry name" value="FlaF"/>
</dbReference>
<organism evidence="1 2">
    <name type="scientific">Sneathiella chinensis</name>
    <dbReference type="NCBI Taxonomy" id="349750"/>
    <lineage>
        <taxon>Bacteria</taxon>
        <taxon>Pseudomonadati</taxon>
        <taxon>Pseudomonadota</taxon>
        <taxon>Alphaproteobacteria</taxon>
        <taxon>Sneathiellales</taxon>
        <taxon>Sneathiellaceae</taxon>
        <taxon>Sneathiella</taxon>
    </lineage>
</organism>
<dbReference type="RefSeq" id="WP_169559575.1">
    <property type="nucleotide sequence ID" value="NZ_BSNF01000001.1"/>
</dbReference>
<dbReference type="EMBL" id="BSNF01000001">
    <property type="protein sequence ID" value="GLQ05588.1"/>
    <property type="molecule type" value="Genomic_DNA"/>
</dbReference>
<name>A0ABQ5U183_9PROT</name>
<keyword evidence="2" id="KW-1185">Reference proteome</keyword>
<reference evidence="1" key="2">
    <citation type="submission" date="2023-01" db="EMBL/GenBank/DDBJ databases">
        <title>Draft genome sequence of Sneathiella chinensis strain NBRC 103408.</title>
        <authorList>
            <person name="Sun Q."/>
            <person name="Mori K."/>
        </authorList>
    </citation>
    <scope>NUCLEOTIDE SEQUENCE</scope>
    <source>
        <strain evidence="1">NBRC 103408</strain>
    </source>
</reference>
<reference evidence="1" key="1">
    <citation type="journal article" date="2014" name="Int. J. Syst. Evol. Microbiol.">
        <title>Complete genome of a new Firmicutes species belonging to the dominant human colonic microbiota ('Ruminococcus bicirculans') reveals two chromosomes and a selective capacity to utilize plant glucans.</title>
        <authorList>
            <consortium name="NISC Comparative Sequencing Program"/>
            <person name="Wegmann U."/>
            <person name="Louis P."/>
            <person name="Goesmann A."/>
            <person name="Henrissat B."/>
            <person name="Duncan S.H."/>
            <person name="Flint H.J."/>
        </authorList>
    </citation>
    <scope>NUCLEOTIDE SEQUENCE</scope>
    <source>
        <strain evidence="1">NBRC 103408</strain>
    </source>
</reference>
<dbReference type="Proteomes" id="UP001161409">
    <property type="component" value="Unassembled WGS sequence"/>
</dbReference>
<sequence>MYFEAYKKASLATENPSLTEFRLFAEITRELELANKDTKNHKILINALFRNSQLWLTLRTDLMSAENKLDLETKAGLISLAIWVDRFTTPAMKGGIDLDPLIAVNRQIMHGLSEAAKPKQVAPVSKTSVPFEQVSV</sequence>